<dbReference type="Proteomes" id="UP000324222">
    <property type="component" value="Unassembled WGS sequence"/>
</dbReference>
<evidence type="ECO:0000313" key="1">
    <source>
        <dbReference type="EMBL" id="MPC50420.1"/>
    </source>
</evidence>
<gene>
    <name evidence="1" type="ORF">E2C01_044248</name>
</gene>
<comment type="caution">
    <text evidence="1">The sequence shown here is derived from an EMBL/GenBank/DDBJ whole genome shotgun (WGS) entry which is preliminary data.</text>
</comment>
<dbReference type="AlphaFoldDB" id="A0A5B7FRK9"/>
<proteinExistence type="predicted"/>
<sequence length="74" mass="8434">MASLFIRLSVHPIHYRNASPTTLQTAETMRSAVFRDCGDTETRSAPRSMQTWQSRWDVCVCLSRLSPCCKLKVT</sequence>
<reference evidence="1 2" key="1">
    <citation type="submission" date="2019-05" db="EMBL/GenBank/DDBJ databases">
        <title>Another draft genome of Portunus trituberculatus and its Hox gene families provides insights of decapod evolution.</title>
        <authorList>
            <person name="Jeong J.-H."/>
            <person name="Song I."/>
            <person name="Kim S."/>
            <person name="Choi T."/>
            <person name="Kim D."/>
            <person name="Ryu S."/>
            <person name="Kim W."/>
        </authorList>
    </citation>
    <scope>NUCLEOTIDE SEQUENCE [LARGE SCALE GENOMIC DNA]</scope>
    <source>
        <tissue evidence="1">Muscle</tissue>
    </source>
</reference>
<protein>
    <submittedName>
        <fullName evidence="1">Uncharacterized protein</fullName>
    </submittedName>
</protein>
<dbReference type="EMBL" id="VSRR010009489">
    <property type="protein sequence ID" value="MPC50420.1"/>
    <property type="molecule type" value="Genomic_DNA"/>
</dbReference>
<name>A0A5B7FRK9_PORTR</name>
<evidence type="ECO:0000313" key="2">
    <source>
        <dbReference type="Proteomes" id="UP000324222"/>
    </source>
</evidence>
<keyword evidence="2" id="KW-1185">Reference proteome</keyword>
<accession>A0A5B7FRK9</accession>
<organism evidence="1 2">
    <name type="scientific">Portunus trituberculatus</name>
    <name type="common">Swimming crab</name>
    <name type="synonym">Neptunus trituberculatus</name>
    <dbReference type="NCBI Taxonomy" id="210409"/>
    <lineage>
        <taxon>Eukaryota</taxon>
        <taxon>Metazoa</taxon>
        <taxon>Ecdysozoa</taxon>
        <taxon>Arthropoda</taxon>
        <taxon>Crustacea</taxon>
        <taxon>Multicrustacea</taxon>
        <taxon>Malacostraca</taxon>
        <taxon>Eumalacostraca</taxon>
        <taxon>Eucarida</taxon>
        <taxon>Decapoda</taxon>
        <taxon>Pleocyemata</taxon>
        <taxon>Brachyura</taxon>
        <taxon>Eubrachyura</taxon>
        <taxon>Portunoidea</taxon>
        <taxon>Portunidae</taxon>
        <taxon>Portuninae</taxon>
        <taxon>Portunus</taxon>
    </lineage>
</organism>